<dbReference type="EMBL" id="JBBYAK010000004">
    <property type="protein sequence ID" value="MEL3959674.1"/>
    <property type="molecule type" value="Genomic_DNA"/>
</dbReference>
<keyword evidence="2" id="KW-1185">Reference proteome</keyword>
<comment type="caution">
    <text evidence="1">The sequence shown here is derived from an EMBL/GenBank/DDBJ whole genome shotgun (WGS) entry which is preliminary data.</text>
</comment>
<accession>A0ABU9K541</accession>
<evidence type="ECO:0000313" key="1">
    <source>
        <dbReference type="EMBL" id="MEL3959674.1"/>
    </source>
</evidence>
<gene>
    <name evidence="1" type="ORF">NST17_21195</name>
</gene>
<proteinExistence type="predicted"/>
<name>A0ABU9K541_9BACI</name>
<reference evidence="1 2" key="1">
    <citation type="submission" date="2024-03" db="EMBL/GenBank/DDBJ databases">
        <title>Bacilli Hybrid Assemblies.</title>
        <authorList>
            <person name="Kovac J."/>
        </authorList>
    </citation>
    <scope>NUCLEOTIDE SEQUENCE [LARGE SCALE GENOMIC DNA]</scope>
    <source>
        <strain evidence="1 2">FSL M8-0022</strain>
    </source>
</reference>
<evidence type="ECO:0000313" key="2">
    <source>
        <dbReference type="Proteomes" id="UP001459714"/>
    </source>
</evidence>
<dbReference type="Proteomes" id="UP001459714">
    <property type="component" value="Unassembled WGS sequence"/>
</dbReference>
<dbReference type="RefSeq" id="WP_342021254.1">
    <property type="nucleotide sequence ID" value="NZ_JBBYAK010000004.1"/>
</dbReference>
<sequence>MTEQELLQEALEWRGHISKLASDYSDQELFRKRLATIEWLVKCAEKVVGE</sequence>
<protein>
    <submittedName>
        <fullName evidence="1">Uncharacterized protein</fullName>
    </submittedName>
</protein>
<organism evidence="1 2">
    <name type="scientific">Caldifermentibacillus hisashii</name>
    <dbReference type="NCBI Taxonomy" id="996558"/>
    <lineage>
        <taxon>Bacteria</taxon>
        <taxon>Bacillati</taxon>
        <taxon>Bacillota</taxon>
        <taxon>Bacilli</taxon>
        <taxon>Bacillales</taxon>
        <taxon>Bacillaceae</taxon>
        <taxon>Caldifermentibacillus</taxon>
    </lineage>
</organism>